<proteinExistence type="inferred from homology"/>
<evidence type="ECO:0000259" key="9">
    <source>
        <dbReference type="SMART" id="SM00965"/>
    </source>
</evidence>
<sequence length="1066" mass="120254">MNITLYFLIIKYFNKIKPQSLLIAVLLSASCVCSVSGSTKAQNKAESRVSLKLLNVNLIKGLSTLEDKAGCIINYNPAIFKREHHISIDVKDMPVAQVVKKMLEGTGVAYKINDPNTILLYKLPDPVKPGKISGKILDEKGEPLPGAGIKVVELNRTASTGVDGSFSISVDPGTYTVEIRYVSYQPRRVTEVIVKSGENIPLNVSMKPASETLTGVVITGGYKKTSAEGLLARQKNAAEMSNGISAEQISRTPDRNIGESLKRISGVSTADNKFVIVRGIGERYNAALLDGTPLPSTEAQSRNFSFDLIPSGLVDNVVVSKTVTPDMNTSFGGGLIQVSTKDMPDENFVTFAIGNSYNDRTTGNSFYSHKRGKYDFLGFDDGRRSAPDNLLPTNPSVNQSLTPAELQQRVDDQSRRFTNDNFTLYKNSAPVNQSYQFTIGQKFDLDTAKKAKLGFTGAITYRNGQSIENYDNFRRGNWNLAANNYGNSYSYNTTWGGLLNVGLQLGIHRLSLRNTYTRMFSNKLFRTYGYNADVSNEEIASRPPFIRENDDPTFTGLLQNKLSGQHQLGKIKLEWDAARTAVTREEKDLITAEQAPELIEGQYQYFYYPGNFSEPKTSPMSRQYYKNNEKHYTWNIAGTLPFNIGPLRNTVKIGYYGNRKKGGFDWTILPLTVNSSKLNPALKYITVAEMQKPENVGAEGYMYQLYFMDRFSGKSTTDAGYLMFDNRLAEKWRLIWGLRGEYFKYTPITNPSNGGSRVPYTQQRDPAWRWLPSANLTYSMNSQINIRGAWSVTVVRPELLDNSQFFRYVPELDGDMTNGGITSTKITSYDLRGEWFPGLGEVFSIGGFYKYFDKPVELSQTEGANTYYLLSNSDYAKVYGLEFEFRKKLDFFDSQEWLQNFTLYGNLTLQKSRVQGRRRVIDLITNEETYILEKLNRPMYGQSPYLLNMGLQYQGDRFGANLMYNKSGRKTYIVSAGPQSIDYEMPRSMVDAQVSYRLMKNKMQLKFNVANLFDQASTFYKNTPDSNAEKVPGYAPGKSDNYEPGERITQRTYFGRTFSLQLNYNF</sequence>
<feature type="chain" id="PRO_5009098323" description="Secretin/TonB short N-terminal domain-containing protein" evidence="8">
    <location>
        <begin position="42"/>
        <end position="1066"/>
    </location>
</feature>
<dbReference type="Proteomes" id="UP000094313">
    <property type="component" value="Chromosome"/>
</dbReference>
<dbReference type="PANTHER" id="PTHR40980:SF4">
    <property type="entry name" value="TONB-DEPENDENT RECEPTOR-LIKE BETA-BARREL DOMAIN-CONTAINING PROTEIN"/>
    <property type="match status" value="1"/>
</dbReference>
<keyword evidence="6" id="KW-0998">Cell outer membrane</keyword>
<evidence type="ECO:0000256" key="5">
    <source>
        <dbReference type="ARBA" id="ARBA00023136"/>
    </source>
</evidence>
<dbReference type="RefSeq" id="WP_069377531.1">
    <property type="nucleotide sequence ID" value="NZ_CP017141.1"/>
</dbReference>
<evidence type="ECO:0000256" key="4">
    <source>
        <dbReference type="ARBA" id="ARBA00023004"/>
    </source>
</evidence>
<keyword evidence="3" id="KW-0410">Iron transport</keyword>
<dbReference type="InterPro" id="IPR012910">
    <property type="entry name" value="Plug_dom"/>
</dbReference>
<name>A0A1D7QAY3_9SPHI</name>
<gene>
    <name evidence="10" type="ORF">BFS30_00785</name>
</gene>
<organism evidence="10 11">
    <name type="scientific">Pedobacter steynii</name>
    <dbReference type="NCBI Taxonomy" id="430522"/>
    <lineage>
        <taxon>Bacteria</taxon>
        <taxon>Pseudomonadati</taxon>
        <taxon>Bacteroidota</taxon>
        <taxon>Sphingobacteriia</taxon>
        <taxon>Sphingobacteriales</taxon>
        <taxon>Sphingobacteriaceae</taxon>
        <taxon>Pedobacter</taxon>
    </lineage>
</organism>
<dbReference type="AlphaFoldDB" id="A0A1D7QAY3"/>
<dbReference type="OrthoDB" id="9768470at2"/>
<dbReference type="Pfam" id="PF07715">
    <property type="entry name" value="Plug"/>
    <property type="match status" value="1"/>
</dbReference>
<evidence type="ECO:0000256" key="8">
    <source>
        <dbReference type="SAM" id="SignalP"/>
    </source>
</evidence>
<dbReference type="Pfam" id="PF13620">
    <property type="entry name" value="CarboxypepD_reg"/>
    <property type="match status" value="1"/>
</dbReference>
<keyword evidence="4" id="KW-0408">Iron</keyword>
<dbReference type="SUPFAM" id="SSF49464">
    <property type="entry name" value="Carboxypeptidase regulatory domain-like"/>
    <property type="match status" value="1"/>
</dbReference>
<evidence type="ECO:0000256" key="6">
    <source>
        <dbReference type="ARBA" id="ARBA00023237"/>
    </source>
</evidence>
<evidence type="ECO:0000256" key="3">
    <source>
        <dbReference type="ARBA" id="ARBA00022496"/>
    </source>
</evidence>
<keyword evidence="3" id="KW-0406">Ion transport</keyword>
<comment type="subcellular location">
    <subcellularLocation>
        <location evidence="1 7">Cell outer membrane</location>
    </subcellularLocation>
</comment>
<dbReference type="Gene3D" id="2.40.170.20">
    <property type="entry name" value="TonB-dependent receptor, beta-barrel domain"/>
    <property type="match status" value="1"/>
</dbReference>
<comment type="similarity">
    <text evidence="7">Belongs to the TonB-dependent receptor family.</text>
</comment>
<accession>A0A1D7QAY3</accession>
<dbReference type="SMART" id="SM00965">
    <property type="entry name" value="STN"/>
    <property type="match status" value="1"/>
</dbReference>
<dbReference type="Pfam" id="PF00593">
    <property type="entry name" value="TonB_dep_Rec_b-barrel"/>
    <property type="match status" value="1"/>
</dbReference>
<dbReference type="Pfam" id="PF07660">
    <property type="entry name" value="STN"/>
    <property type="match status" value="1"/>
</dbReference>
<dbReference type="SUPFAM" id="SSF56935">
    <property type="entry name" value="Porins"/>
    <property type="match status" value="1"/>
</dbReference>
<reference evidence="10 11" key="1">
    <citation type="submission" date="2016-08" db="EMBL/GenBank/DDBJ databases">
        <authorList>
            <person name="Seilhamer J.J."/>
        </authorList>
    </citation>
    <scope>NUCLEOTIDE SEQUENCE [LARGE SCALE GENOMIC DNA]</scope>
    <source>
        <strain evidence="10 11">DX4</strain>
    </source>
</reference>
<keyword evidence="7" id="KW-0798">TonB box</keyword>
<dbReference type="PANTHER" id="PTHR40980">
    <property type="entry name" value="PLUG DOMAIN-CONTAINING PROTEIN"/>
    <property type="match status" value="1"/>
</dbReference>
<dbReference type="Gene3D" id="2.60.40.1120">
    <property type="entry name" value="Carboxypeptidase-like, regulatory domain"/>
    <property type="match status" value="1"/>
</dbReference>
<evidence type="ECO:0000256" key="1">
    <source>
        <dbReference type="ARBA" id="ARBA00004442"/>
    </source>
</evidence>
<keyword evidence="5 7" id="KW-0472">Membrane</keyword>
<dbReference type="InterPro" id="IPR008969">
    <property type="entry name" value="CarboxyPept-like_regulatory"/>
</dbReference>
<keyword evidence="8" id="KW-0732">Signal</keyword>
<keyword evidence="2" id="KW-0813">Transport</keyword>
<dbReference type="EMBL" id="CP017141">
    <property type="protein sequence ID" value="AOM75833.1"/>
    <property type="molecule type" value="Genomic_DNA"/>
</dbReference>
<dbReference type="KEGG" id="psty:BFS30_00785"/>
<evidence type="ECO:0000313" key="10">
    <source>
        <dbReference type="EMBL" id="AOM75833.1"/>
    </source>
</evidence>
<dbReference type="GO" id="GO:0006826">
    <property type="term" value="P:iron ion transport"/>
    <property type="evidence" value="ECO:0007669"/>
    <property type="project" value="UniProtKB-KW"/>
</dbReference>
<dbReference type="InterPro" id="IPR000531">
    <property type="entry name" value="Beta-barrel_TonB"/>
</dbReference>
<evidence type="ECO:0000256" key="7">
    <source>
        <dbReference type="RuleBase" id="RU003357"/>
    </source>
</evidence>
<dbReference type="InterPro" id="IPR037066">
    <property type="entry name" value="Plug_dom_sf"/>
</dbReference>
<dbReference type="GO" id="GO:0009279">
    <property type="term" value="C:cell outer membrane"/>
    <property type="evidence" value="ECO:0007669"/>
    <property type="project" value="UniProtKB-SubCell"/>
</dbReference>
<dbReference type="InterPro" id="IPR011662">
    <property type="entry name" value="Secretin/TonB_short_N"/>
</dbReference>
<protein>
    <recommendedName>
        <fullName evidence="9">Secretin/TonB short N-terminal domain-containing protein</fullName>
    </recommendedName>
</protein>
<feature type="signal peptide" evidence="8">
    <location>
        <begin position="1"/>
        <end position="41"/>
    </location>
</feature>
<evidence type="ECO:0000313" key="11">
    <source>
        <dbReference type="Proteomes" id="UP000094313"/>
    </source>
</evidence>
<feature type="domain" description="Secretin/TonB short N-terminal" evidence="9">
    <location>
        <begin position="71"/>
        <end position="123"/>
    </location>
</feature>
<dbReference type="Gene3D" id="2.170.130.10">
    <property type="entry name" value="TonB-dependent receptor, plug domain"/>
    <property type="match status" value="1"/>
</dbReference>
<dbReference type="InterPro" id="IPR036942">
    <property type="entry name" value="Beta-barrel_TonB_sf"/>
</dbReference>
<keyword evidence="11" id="KW-1185">Reference proteome</keyword>
<evidence type="ECO:0000256" key="2">
    <source>
        <dbReference type="ARBA" id="ARBA00022448"/>
    </source>
</evidence>